<gene>
    <name evidence="1" type="ORF">PUV54_00070</name>
</gene>
<dbReference type="Proteomes" id="UP001214043">
    <property type="component" value="Chromosome"/>
</dbReference>
<dbReference type="AlphaFoldDB" id="A0AAF0CFN0"/>
<reference evidence="1" key="1">
    <citation type="submission" date="2023-02" db="EMBL/GenBank/DDBJ databases">
        <title>Genome sequence of Hyphococcus flavus.</title>
        <authorList>
            <person name="Rong J.-C."/>
            <person name="Zhao Q."/>
            <person name="Yi M."/>
            <person name="Wu J.-Y."/>
        </authorList>
    </citation>
    <scope>NUCLEOTIDE SEQUENCE</scope>
    <source>
        <strain evidence="1">MCCC 1K03223</strain>
    </source>
</reference>
<dbReference type="RefSeq" id="WP_274493476.1">
    <property type="nucleotide sequence ID" value="NZ_CP118166.1"/>
</dbReference>
<evidence type="ECO:0000313" key="1">
    <source>
        <dbReference type="EMBL" id="WDI31589.1"/>
    </source>
</evidence>
<sequence length="213" mass="23437">MTLETIVTSPTVRPVVVGWLDFSDEPVFGWTGNGALQPTGTGDPVLDGNVFLPVEAAVDISEFVTNMSNGRPVSLTYNATDNDQEVIRQIVRDRRVWQLRDAKIWMFFVDDNGDLHPTIIQMFSGKIIQANTNRQPGQGARIILELDRDLRRSISGEARWIDHGRYNAADKFSSFILDTANGKIGTADRPPTSAFSGAGFAGRGFDPALVNLQ</sequence>
<proteinExistence type="predicted"/>
<keyword evidence="2" id="KW-1185">Reference proteome</keyword>
<dbReference type="KEGG" id="hfl:PUV54_00070"/>
<accession>A0AAF0CFN0</accession>
<evidence type="ECO:0000313" key="2">
    <source>
        <dbReference type="Proteomes" id="UP001214043"/>
    </source>
</evidence>
<dbReference type="EMBL" id="CP118166">
    <property type="protein sequence ID" value="WDI31589.1"/>
    <property type="molecule type" value="Genomic_DNA"/>
</dbReference>
<name>A0AAF0CFN0_9PROT</name>
<organism evidence="1 2">
    <name type="scientific">Hyphococcus flavus</name>
    <dbReference type="NCBI Taxonomy" id="1866326"/>
    <lineage>
        <taxon>Bacteria</taxon>
        <taxon>Pseudomonadati</taxon>
        <taxon>Pseudomonadota</taxon>
        <taxon>Alphaproteobacteria</taxon>
        <taxon>Parvularculales</taxon>
        <taxon>Parvularculaceae</taxon>
        <taxon>Hyphococcus</taxon>
    </lineage>
</organism>
<protein>
    <submittedName>
        <fullName evidence="1">Uncharacterized protein</fullName>
    </submittedName>
</protein>